<proteinExistence type="predicted"/>
<comment type="caution">
    <text evidence="1">The sequence shown here is derived from an EMBL/GenBank/DDBJ whole genome shotgun (WGS) entry which is preliminary data.</text>
</comment>
<gene>
    <name evidence="1" type="ORF">RFULGI_LOCUS14423</name>
</gene>
<accession>A0A9N9NW74</accession>
<keyword evidence="2" id="KW-1185">Reference proteome</keyword>
<sequence length="92" mass="10789">MQDTLYLDDHDATFSNDKNKNIDDPQATIHQLLDVVRFENVNKYEVHLHEAYKLTLQKALKAKSKSQHLIKILQEYAKENDEISKELIKIIP</sequence>
<evidence type="ECO:0000313" key="1">
    <source>
        <dbReference type="EMBL" id="CAG8762559.1"/>
    </source>
</evidence>
<dbReference type="Proteomes" id="UP000789396">
    <property type="component" value="Unassembled WGS sequence"/>
</dbReference>
<reference evidence="1" key="1">
    <citation type="submission" date="2021-06" db="EMBL/GenBank/DDBJ databases">
        <authorList>
            <person name="Kallberg Y."/>
            <person name="Tangrot J."/>
            <person name="Rosling A."/>
        </authorList>
    </citation>
    <scope>NUCLEOTIDE SEQUENCE</scope>
    <source>
        <strain evidence="1">IN212</strain>
    </source>
</reference>
<evidence type="ECO:0000313" key="2">
    <source>
        <dbReference type="Proteomes" id="UP000789396"/>
    </source>
</evidence>
<organism evidence="1 2">
    <name type="scientific">Racocetra fulgida</name>
    <dbReference type="NCBI Taxonomy" id="60492"/>
    <lineage>
        <taxon>Eukaryota</taxon>
        <taxon>Fungi</taxon>
        <taxon>Fungi incertae sedis</taxon>
        <taxon>Mucoromycota</taxon>
        <taxon>Glomeromycotina</taxon>
        <taxon>Glomeromycetes</taxon>
        <taxon>Diversisporales</taxon>
        <taxon>Gigasporaceae</taxon>
        <taxon>Racocetra</taxon>
    </lineage>
</organism>
<dbReference type="AlphaFoldDB" id="A0A9N9NW74"/>
<dbReference type="OrthoDB" id="2334074at2759"/>
<protein>
    <submittedName>
        <fullName evidence="1">15125_t:CDS:1</fullName>
    </submittedName>
</protein>
<name>A0A9N9NW74_9GLOM</name>
<dbReference type="EMBL" id="CAJVPZ010041834">
    <property type="protein sequence ID" value="CAG8762559.1"/>
    <property type="molecule type" value="Genomic_DNA"/>
</dbReference>